<accession>A0A0V0R1J3</accession>
<dbReference type="InParanoid" id="A0A0V0R1J3"/>
<evidence type="ECO:0000259" key="2">
    <source>
        <dbReference type="PROSITE" id="PS50235"/>
    </source>
</evidence>
<sequence>MFFREIQLPKFNVYNAIQYRKTLEKQVEEKADLTESEKEQIQNQLKQFTQLEMQITKNNQKVEVPLQFESNSVLQKKNQQNSLFELKGTINHFGQYNGGHYTAFSKDIQNNQWYEYDDQEVRQVQNINQTIKNNSSNVYVAVYEGIQVQYF</sequence>
<dbReference type="OrthoDB" id="265776at2759"/>
<keyword evidence="4" id="KW-1185">Reference proteome</keyword>
<dbReference type="Proteomes" id="UP000054937">
    <property type="component" value="Unassembled WGS sequence"/>
</dbReference>
<feature type="coiled-coil region" evidence="1">
    <location>
        <begin position="20"/>
        <end position="51"/>
    </location>
</feature>
<dbReference type="GO" id="GO:0005829">
    <property type="term" value="C:cytosol"/>
    <property type="evidence" value="ECO:0007669"/>
    <property type="project" value="TreeGrafter"/>
</dbReference>
<evidence type="ECO:0000256" key="1">
    <source>
        <dbReference type="SAM" id="Coils"/>
    </source>
</evidence>
<dbReference type="Pfam" id="PF00443">
    <property type="entry name" value="UCH"/>
    <property type="match status" value="1"/>
</dbReference>
<dbReference type="InterPro" id="IPR001394">
    <property type="entry name" value="Peptidase_C19_UCH"/>
</dbReference>
<dbReference type="GO" id="GO:0016579">
    <property type="term" value="P:protein deubiquitination"/>
    <property type="evidence" value="ECO:0007669"/>
    <property type="project" value="InterPro"/>
</dbReference>
<dbReference type="EMBL" id="LDAU01000064">
    <property type="protein sequence ID" value="KRX08407.1"/>
    <property type="molecule type" value="Genomic_DNA"/>
</dbReference>
<keyword evidence="1" id="KW-0175">Coiled coil</keyword>
<gene>
    <name evidence="3" type="ORF">PPERSA_08606</name>
</gene>
<dbReference type="PROSITE" id="PS00973">
    <property type="entry name" value="USP_2"/>
    <property type="match status" value="1"/>
</dbReference>
<dbReference type="SUPFAM" id="SSF54001">
    <property type="entry name" value="Cysteine proteinases"/>
    <property type="match status" value="1"/>
</dbReference>
<dbReference type="PANTHER" id="PTHR24006">
    <property type="entry name" value="UBIQUITIN CARBOXYL-TERMINAL HYDROLASE"/>
    <property type="match status" value="1"/>
</dbReference>
<proteinExistence type="predicted"/>
<name>A0A0V0R1J3_PSEPJ</name>
<dbReference type="InterPro" id="IPR028889">
    <property type="entry name" value="USP"/>
</dbReference>
<comment type="caution">
    <text evidence="3">The sequence shown here is derived from an EMBL/GenBank/DDBJ whole genome shotgun (WGS) entry which is preliminary data.</text>
</comment>
<dbReference type="AlphaFoldDB" id="A0A0V0R1J3"/>
<dbReference type="InterPro" id="IPR018200">
    <property type="entry name" value="USP_CS"/>
</dbReference>
<evidence type="ECO:0000313" key="4">
    <source>
        <dbReference type="Proteomes" id="UP000054937"/>
    </source>
</evidence>
<dbReference type="PROSITE" id="PS50235">
    <property type="entry name" value="USP_3"/>
    <property type="match status" value="1"/>
</dbReference>
<protein>
    <recommendedName>
        <fullName evidence="2">USP domain-containing protein</fullName>
    </recommendedName>
</protein>
<evidence type="ECO:0000313" key="3">
    <source>
        <dbReference type="EMBL" id="KRX08407.1"/>
    </source>
</evidence>
<feature type="domain" description="USP" evidence="2">
    <location>
        <begin position="1"/>
        <end position="146"/>
    </location>
</feature>
<reference evidence="3 4" key="1">
    <citation type="journal article" date="2015" name="Sci. Rep.">
        <title>Genome of the facultative scuticociliatosis pathogen Pseudocohnilembus persalinus provides insight into its virulence through horizontal gene transfer.</title>
        <authorList>
            <person name="Xiong J."/>
            <person name="Wang G."/>
            <person name="Cheng J."/>
            <person name="Tian M."/>
            <person name="Pan X."/>
            <person name="Warren A."/>
            <person name="Jiang C."/>
            <person name="Yuan D."/>
            <person name="Miao W."/>
        </authorList>
    </citation>
    <scope>NUCLEOTIDE SEQUENCE [LARGE SCALE GENOMIC DNA]</scope>
    <source>
        <strain evidence="3">36N120E</strain>
    </source>
</reference>
<dbReference type="GO" id="GO:0004843">
    <property type="term" value="F:cysteine-type deubiquitinase activity"/>
    <property type="evidence" value="ECO:0007669"/>
    <property type="project" value="InterPro"/>
</dbReference>
<dbReference type="Gene3D" id="3.90.70.10">
    <property type="entry name" value="Cysteine proteinases"/>
    <property type="match status" value="1"/>
</dbReference>
<organism evidence="3 4">
    <name type="scientific">Pseudocohnilembus persalinus</name>
    <name type="common">Ciliate</name>
    <dbReference type="NCBI Taxonomy" id="266149"/>
    <lineage>
        <taxon>Eukaryota</taxon>
        <taxon>Sar</taxon>
        <taxon>Alveolata</taxon>
        <taxon>Ciliophora</taxon>
        <taxon>Intramacronucleata</taxon>
        <taxon>Oligohymenophorea</taxon>
        <taxon>Scuticociliatia</taxon>
        <taxon>Philasterida</taxon>
        <taxon>Pseudocohnilembidae</taxon>
        <taxon>Pseudocohnilembus</taxon>
    </lineage>
</organism>
<dbReference type="InterPro" id="IPR038765">
    <property type="entry name" value="Papain-like_cys_pep_sf"/>
</dbReference>
<dbReference type="InterPro" id="IPR050164">
    <property type="entry name" value="Peptidase_C19"/>
</dbReference>
<dbReference type="GO" id="GO:0005634">
    <property type="term" value="C:nucleus"/>
    <property type="evidence" value="ECO:0007669"/>
    <property type="project" value="TreeGrafter"/>
</dbReference>